<dbReference type="PANTHER" id="PTHR43000">
    <property type="entry name" value="DTDP-D-GLUCOSE 4,6-DEHYDRATASE-RELATED"/>
    <property type="match status" value="1"/>
</dbReference>
<keyword evidence="4" id="KW-1185">Reference proteome</keyword>
<proteinExistence type="inferred from homology"/>
<dbReference type="RefSeq" id="WP_127198381.1">
    <property type="nucleotide sequence ID" value="NZ_RZNX01000002.1"/>
</dbReference>
<comment type="caution">
    <text evidence="3">The sequence shown here is derived from an EMBL/GenBank/DDBJ whole genome shotgun (WGS) entry which is preliminary data.</text>
</comment>
<evidence type="ECO:0000259" key="2">
    <source>
        <dbReference type="Pfam" id="PF01370"/>
    </source>
</evidence>
<feature type="domain" description="NAD-dependent epimerase/dehydratase" evidence="2">
    <location>
        <begin position="4"/>
        <end position="205"/>
    </location>
</feature>
<sequence>MRTTVIGGNGFIGRSIIHSLKEMGEEYYSPSRHDTSIFSESLGHVIYCAGVTSDFRQRPFDTVRAHVVHLTDLLEKADFESFLYLSSTRVYFHQSGDLLGDEDMSLQVNPNLPEDLFTLSKLTGESLCLTVNRPNVRIARISNVCGNDFDSNNFIYSIIKEAVDDSIITLQTALDSEKDYISLSDVVKLLIRISRTGESKVYNIASGVNIPHRVWVDEISSKTGCLVKVNPEAKTVKFPPINNQKIRSEFQFVPKDVISLLPNLINAYSSMKR</sequence>
<reference evidence="3 4" key="1">
    <citation type="submission" date="2018-12" db="EMBL/GenBank/DDBJ databases">
        <authorList>
            <person name="Sun L."/>
            <person name="Chen Z."/>
        </authorList>
    </citation>
    <scope>NUCLEOTIDE SEQUENCE [LARGE SCALE GENOMIC DNA]</scope>
    <source>
        <strain evidence="3 4">3-5-3</strain>
    </source>
</reference>
<dbReference type="Proteomes" id="UP000272464">
    <property type="component" value="Unassembled WGS sequence"/>
</dbReference>
<dbReference type="Gene3D" id="3.40.50.720">
    <property type="entry name" value="NAD(P)-binding Rossmann-like Domain"/>
    <property type="match status" value="1"/>
</dbReference>
<evidence type="ECO:0000313" key="4">
    <source>
        <dbReference type="Proteomes" id="UP000272464"/>
    </source>
</evidence>
<evidence type="ECO:0000313" key="3">
    <source>
        <dbReference type="EMBL" id="RUT33266.1"/>
    </source>
</evidence>
<accession>A0A433XGT6</accession>
<name>A0A433XGT6_9BACL</name>
<organism evidence="3 4">
    <name type="scientific">Paenibacillus zeisoli</name>
    <dbReference type="NCBI Taxonomy" id="2496267"/>
    <lineage>
        <taxon>Bacteria</taxon>
        <taxon>Bacillati</taxon>
        <taxon>Bacillota</taxon>
        <taxon>Bacilli</taxon>
        <taxon>Bacillales</taxon>
        <taxon>Paenibacillaceae</taxon>
        <taxon>Paenibacillus</taxon>
    </lineage>
</organism>
<dbReference type="Pfam" id="PF01370">
    <property type="entry name" value="Epimerase"/>
    <property type="match status" value="1"/>
</dbReference>
<evidence type="ECO:0000256" key="1">
    <source>
        <dbReference type="ARBA" id="ARBA00007637"/>
    </source>
</evidence>
<dbReference type="EMBL" id="RZNX01000002">
    <property type="protein sequence ID" value="RUT33266.1"/>
    <property type="molecule type" value="Genomic_DNA"/>
</dbReference>
<dbReference type="CDD" id="cd08946">
    <property type="entry name" value="SDR_e"/>
    <property type="match status" value="1"/>
</dbReference>
<dbReference type="InterPro" id="IPR036291">
    <property type="entry name" value="NAD(P)-bd_dom_sf"/>
</dbReference>
<dbReference type="AlphaFoldDB" id="A0A433XGT6"/>
<dbReference type="InterPro" id="IPR001509">
    <property type="entry name" value="Epimerase_deHydtase"/>
</dbReference>
<dbReference type="SUPFAM" id="SSF51735">
    <property type="entry name" value="NAD(P)-binding Rossmann-fold domains"/>
    <property type="match status" value="1"/>
</dbReference>
<protein>
    <submittedName>
        <fullName evidence="3">NAD(P)-dependent oxidoreductase</fullName>
    </submittedName>
</protein>
<gene>
    <name evidence="3" type="ORF">EJP77_06320</name>
</gene>
<comment type="similarity">
    <text evidence="1">Belongs to the NAD(P)-dependent epimerase/dehydratase family.</text>
</comment>
<dbReference type="OrthoDB" id="329806at2"/>